<dbReference type="Proteomes" id="UP000050544">
    <property type="component" value="Unassembled WGS sequence"/>
</dbReference>
<dbReference type="GO" id="GO:0017004">
    <property type="term" value="P:cytochrome complex assembly"/>
    <property type="evidence" value="ECO:0007669"/>
    <property type="project" value="UniProtKB-KW"/>
</dbReference>
<dbReference type="AlphaFoldDB" id="A0A0P6YGX8"/>
<dbReference type="InterPro" id="IPR050166">
    <property type="entry name" value="ABC_transporter_ATP-bind"/>
</dbReference>
<dbReference type="PROSITE" id="PS00211">
    <property type="entry name" value="ABC_TRANSPORTER_1"/>
    <property type="match status" value="1"/>
</dbReference>
<evidence type="ECO:0000313" key="6">
    <source>
        <dbReference type="EMBL" id="KPL84225.1"/>
    </source>
</evidence>
<dbReference type="InterPro" id="IPR003593">
    <property type="entry name" value="AAA+_ATPase"/>
</dbReference>
<dbReference type="InterPro" id="IPR017871">
    <property type="entry name" value="ABC_transporter-like_CS"/>
</dbReference>
<evidence type="ECO:0000259" key="5">
    <source>
        <dbReference type="PROSITE" id="PS50893"/>
    </source>
</evidence>
<evidence type="ECO:0000256" key="1">
    <source>
        <dbReference type="ARBA" id="ARBA00022448"/>
    </source>
</evidence>
<dbReference type="GO" id="GO:0016887">
    <property type="term" value="F:ATP hydrolysis activity"/>
    <property type="evidence" value="ECO:0007669"/>
    <property type="project" value="InterPro"/>
</dbReference>
<dbReference type="GO" id="GO:0005524">
    <property type="term" value="F:ATP binding"/>
    <property type="evidence" value="ECO:0007669"/>
    <property type="project" value="UniProtKB-KW"/>
</dbReference>
<dbReference type="InterPro" id="IPR027417">
    <property type="entry name" value="P-loop_NTPase"/>
</dbReference>
<dbReference type="NCBIfam" id="TIGR01189">
    <property type="entry name" value="ccmA"/>
    <property type="match status" value="1"/>
</dbReference>
<evidence type="ECO:0000256" key="4">
    <source>
        <dbReference type="ARBA" id="ARBA00022840"/>
    </source>
</evidence>
<keyword evidence="3" id="KW-0201">Cytochrome c-type biogenesis</keyword>
<dbReference type="OrthoDB" id="9784450at2"/>
<dbReference type="Pfam" id="PF00005">
    <property type="entry name" value="ABC_tran"/>
    <property type="match status" value="1"/>
</dbReference>
<dbReference type="STRING" id="869279.SE15_03460"/>
<keyword evidence="2" id="KW-0547">Nucleotide-binding</keyword>
<evidence type="ECO:0000313" key="7">
    <source>
        <dbReference type="Proteomes" id="UP000050544"/>
    </source>
</evidence>
<dbReference type="SUPFAM" id="SSF52540">
    <property type="entry name" value="P-loop containing nucleoside triphosphate hydrolases"/>
    <property type="match status" value="1"/>
</dbReference>
<proteinExistence type="predicted"/>
<dbReference type="RefSeq" id="WP_054520695.1">
    <property type="nucleotide sequence ID" value="NZ_LGKO01000002.1"/>
</dbReference>
<dbReference type="PANTHER" id="PTHR42788">
    <property type="entry name" value="TAURINE IMPORT ATP-BINDING PROTEIN-RELATED"/>
    <property type="match status" value="1"/>
</dbReference>
<sequence length="260" mass="28733">MEILIKNLTFSYPGSSSTVLQEINLYIPSGQFVAIIGQSGCGKSTLLRLLAGLLQPIHGEIHLNGKDASLRSNHPAVAWMAQSPALLPWLTARQNVALPLRFQRNGSTALLEPEEALERVGLAAYSDEYPHHLSGGMQQRVALARLLVQGAAIWLMDEPFAALDELTREHLSNTLLDLWQWLHPTVIWVTHHIYEAVRLADRILVLSPQPAQVIEDITVALPRPRHENSRGFNAYVTQLRNTLFSASPSGDLAHAGISQQ</sequence>
<organism evidence="6 7">
    <name type="scientific">Thermanaerothrix daxensis</name>
    <dbReference type="NCBI Taxonomy" id="869279"/>
    <lineage>
        <taxon>Bacteria</taxon>
        <taxon>Bacillati</taxon>
        <taxon>Chloroflexota</taxon>
        <taxon>Anaerolineae</taxon>
        <taxon>Anaerolineales</taxon>
        <taxon>Anaerolineaceae</taxon>
        <taxon>Thermanaerothrix</taxon>
    </lineage>
</organism>
<dbReference type="SMART" id="SM00382">
    <property type="entry name" value="AAA"/>
    <property type="match status" value="1"/>
</dbReference>
<evidence type="ECO:0000256" key="2">
    <source>
        <dbReference type="ARBA" id="ARBA00022741"/>
    </source>
</evidence>
<dbReference type="GO" id="GO:0022857">
    <property type="term" value="F:transmembrane transporter activity"/>
    <property type="evidence" value="ECO:0007669"/>
    <property type="project" value="InterPro"/>
</dbReference>
<comment type="caution">
    <text evidence="6">The sequence shown here is derived from an EMBL/GenBank/DDBJ whole genome shotgun (WGS) entry which is preliminary data.</text>
</comment>
<keyword evidence="7" id="KW-1185">Reference proteome</keyword>
<protein>
    <recommendedName>
        <fullName evidence="5">ABC transporter domain-containing protein</fullName>
    </recommendedName>
</protein>
<keyword evidence="1" id="KW-0813">Transport</keyword>
<dbReference type="PROSITE" id="PS50893">
    <property type="entry name" value="ABC_TRANSPORTER_2"/>
    <property type="match status" value="1"/>
</dbReference>
<dbReference type="PANTHER" id="PTHR42788:SF13">
    <property type="entry name" value="ALIPHATIC SULFONATES IMPORT ATP-BINDING PROTEIN SSUB"/>
    <property type="match status" value="1"/>
</dbReference>
<dbReference type="InterPro" id="IPR005895">
    <property type="entry name" value="ABC_transptr_haem_export_CcmA"/>
</dbReference>
<dbReference type="EMBL" id="LGKO01000002">
    <property type="protein sequence ID" value="KPL84225.1"/>
    <property type="molecule type" value="Genomic_DNA"/>
</dbReference>
<feature type="domain" description="ABC transporter" evidence="5">
    <location>
        <begin position="3"/>
        <end position="233"/>
    </location>
</feature>
<keyword evidence="4" id="KW-0067">ATP-binding</keyword>
<reference evidence="6 7" key="1">
    <citation type="submission" date="2015-07" db="EMBL/GenBank/DDBJ databases">
        <title>Whole genome sequence of Thermanaerothrix daxensis DSM 23592.</title>
        <authorList>
            <person name="Hemp J."/>
            <person name="Ward L.M."/>
            <person name="Pace L.A."/>
            <person name="Fischer W.W."/>
        </authorList>
    </citation>
    <scope>NUCLEOTIDE SEQUENCE [LARGE SCALE GENOMIC DNA]</scope>
    <source>
        <strain evidence="6 7">GNS-1</strain>
    </source>
</reference>
<dbReference type="InterPro" id="IPR003439">
    <property type="entry name" value="ABC_transporter-like_ATP-bd"/>
</dbReference>
<evidence type="ECO:0000256" key="3">
    <source>
        <dbReference type="ARBA" id="ARBA00022748"/>
    </source>
</evidence>
<accession>A0A0P6YGX8</accession>
<dbReference type="Gene3D" id="3.40.50.300">
    <property type="entry name" value="P-loop containing nucleotide triphosphate hydrolases"/>
    <property type="match status" value="1"/>
</dbReference>
<gene>
    <name evidence="6" type="ORF">SE15_03460</name>
</gene>
<name>A0A0P6YGX8_9CHLR</name>